<dbReference type="Proteomes" id="UP000199050">
    <property type="component" value="Unassembled WGS sequence"/>
</dbReference>
<protein>
    <submittedName>
        <fullName evidence="1">Uncharacterized protein</fullName>
    </submittedName>
</protein>
<dbReference type="EMBL" id="FNDX01000003">
    <property type="protein sequence ID" value="SDI15761.1"/>
    <property type="molecule type" value="Genomic_DNA"/>
</dbReference>
<organism evidence="1 2">
    <name type="scientific">Paenibacillus typhae</name>
    <dbReference type="NCBI Taxonomy" id="1174501"/>
    <lineage>
        <taxon>Bacteria</taxon>
        <taxon>Bacillati</taxon>
        <taxon>Bacillota</taxon>
        <taxon>Bacilli</taxon>
        <taxon>Bacillales</taxon>
        <taxon>Paenibacillaceae</taxon>
        <taxon>Paenibacillus</taxon>
    </lineage>
</organism>
<gene>
    <name evidence="1" type="ORF">SAMN05216192_103172</name>
</gene>
<dbReference type="AlphaFoldDB" id="A0A1G8IAI8"/>
<dbReference type="RefSeq" id="WP_090712486.1">
    <property type="nucleotide sequence ID" value="NZ_CBCSKY010000001.1"/>
</dbReference>
<sequence length="149" mass="16129">MTRRIQAYFRTESEAEGAKTALIPFSVEALEISPLTDPLDSGRDRRPNLLLPLVPYNNSVITGGTMGVAGTAGALSGAAVVPAVADGDDEGLRRSDVDADNDILRDTDVNEDIDLSDVHIVMSLKTSEEHYNEVVETLRGKHAYVEVFE</sequence>
<name>A0A1G8IAI8_9BACL</name>
<reference evidence="2" key="1">
    <citation type="submission" date="2016-10" db="EMBL/GenBank/DDBJ databases">
        <authorList>
            <person name="Varghese N."/>
            <person name="Submissions S."/>
        </authorList>
    </citation>
    <scope>NUCLEOTIDE SEQUENCE [LARGE SCALE GENOMIC DNA]</scope>
    <source>
        <strain evidence="2">CGMCC 1.11012</strain>
    </source>
</reference>
<evidence type="ECO:0000313" key="1">
    <source>
        <dbReference type="EMBL" id="SDI15761.1"/>
    </source>
</evidence>
<evidence type="ECO:0000313" key="2">
    <source>
        <dbReference type="Proteomes" id="UP000199050"/>
    </source>
</evidence>
<proteinExistence type="predicted"/>
<dbReference type="OrthoDB" id="2607182at2"/>
<accession>A0A1G8IAI8</accession>
<keyword evidence="2" id="KW-1185">Reference proteome</keyword>